<feature type="domain" description="Thioredoxin-like fold" evidence="1">
    <location>
        <begin position="9"/>
        <end position="80"/>
    </location>
</feature>
<name>A0A4R8IJU1_9GAMM</name>
<dbReference type="AlphaFoldDB" id="A0A4R8IJU1"/>
<dbReference type="OrthoDB" id="8560116at2"/>
<dbReference type="Gene3D" id="1.25.10.10">
    <property type="entry name" value="Leucine-rich Repeat Variant"/>
    <property type="match status" value="1"/>
</dbReference>
<reference evidence="2 3" key="1">
    <citation type="submission" date="2019-03" db="EMBL/GenBank/DDBJ databases">
        <title>Genomic Encyclopedia of Type Strains, Phase IV (KMG-IV): sequencing the most valuable type-strain genomes for metagenomic binning, comparative biology and taxonomic classification.</title>
        <authorList>
            <person name="Goeker M."/>
        </authorList>
    </citation>
    <scope>NUCLEOTIDE SEQUENCE [LARGE SCALE GENOMIC DNA]</scope>
    <source>
        <strain evidence="2 3">DSM 16326</strain>
    </source>
</reference>
<dbReference type="InterPro" id="IPR016024">
    <property type="entry name" value="ARM-type_fold"/>
</dbReference>
<dbReference type="EMBL" id="SOQX01000004">
    <property type="protein sequence ID" value="TDY01006.1"/>
    <property type="molecule type" value="Genomic_DNA"/>
</dbReference>
<gene>
    <name evidence="2" type="ORF">EDC23_1752</name>
</gene>
<dbReference type="InterPro" id="IPR036249">
    <property type="entry name" value="Thioredoxin-like_sf"/>
</dbReference>
<evidence type="ECO:0000259" key="1">
    <source>
        <dbReference type="Pfam" id="PF13192"/>
    </source>
</evidence>
<dbReference type="InterPro" id="IPR021133">
    <property type="entry name" value="HEAT_type_2"/>
</dbReference>
<comment type="caution">
    <text evidence="2">The sequence shown here is derived from an EMBL/GenBank/DDBJ whole genome shotgun (WGS) entry which is preliminary data.</text>
</comment>
<dbReference type="SUPFAM" id="SSF52833">
    <property type="entry name" value="Thioredoxin-like"/>
    <property type="match status" value="1"/>
</dbReference>
<dbReference type="SUPFAM" id="SSF48371">
    <property type="entry name" value="ARM repeat"/>
    <property type="match status" value="1"/>
</dbReference>
<keyword evidence="3" id="KW-1185">Reference proteome</keyword>
<dbReference type="RefSeq" id="WP_134083575.1">
    <property type="nucleotide sequence ID" value="NZ_SOQX01000004.1"/>
</dbReference>
<accession>A0A4R8IJU1</accession>
<dbReference type="InterPro" id="IPR011989">
    <property type="entry name" value="ARM-like"/>
</dbReference>
<dbReference type="PROSITE" id="PS50077">
    <property type="entry name" value="HEAT_REPEAT"/>
    <property type="match status" value="1"/>
</dbReference>
<proteinExistence type="predicted"/>
<sequence length="215" mass="23689">MSRPVPDAEILIATGCAHCPAVLQALSDLIKEGLISELRVSNIVVDPARAQELGVRTTPWTRIGPFTLPGNYSPKELRHWAQQAGSEEGIADYIRSHLKDGQLQQIEDFLNQHPEWLEVIISLLEQEDLEIQVRLGLDAVLESLAGSDALKQLTPEFARLSEHDNAQIRGDATHYLALSGDPAVRPQLEKRLEDDSAEIREIAREGLDHLAAASG</sequence>
<evidence type="ECO:0000313" key="2">
    <source>
        <dbReference type="EMBL" id="TDY01006.1"/>
    </source>
</evidence>
<dbReference type="Proteomes" id="UP000294914">
    <property type="component" value="Unassembled WGS sequence"/>
</dbReference>
<dbReference type="InterPro" id="IPR012336">
    <property type="entry name" value="Thioredoxin-like_fold"/>
</dbReference>
<organism evidence="2 3">
    <name type="scientific">Thiohalophilus thiocyanatoxydans</name>
    <dbReference type="NCBI Taxonomy" id="381308"/>
    <lineage>
        <taxon>Bacteria</taxon>
        <taxon>Pseudomonadati</taxon>
        <taxon>Pseudomonadota</taxon>
        <taxon>Gammaproteobacteria</taxon>
        <taxon>Thiohalomonadales</taxon>
        <taxon>Thiohalophilaceae</taxon>
        <taxon>Thiohalophilus</taxon>
    </lineage>
</organism>
<evidence type="ECO:0000313" key="3">
    <source>
        <dbReference type="Proteomes" id="UP000294914"/>
    </source>
</evidence>
<protein>
    <recommendedName>
        <fullName evidence="1">Thioredoxin-like fold domain-containing protein</fullName>
    </recommendedName>
</protein>
<dbReference type="Pfam" id="PF13192">
    <property type="entry name" value="Thioredoxin_3"/>
    <property type="match status" value="1"/>
</dbReference>